<keyword evidence="9" id="KW-1185">Reference proteome</keyword>
<dbReference type="InterPro" id="IPR027640">
    <property type="entry name" value="Kinesin-like_fam"/>
</dbReference>
<evidence type="ECO:0000256" key="4">
    <source>
        <dbReference type="ARBA" id="ARBA00023054"/>
    </source>
</evidence>
<evidence type="ECO:0000256" key="6">
    <source>
        <dbReference type="ARBA" id="ARBA00023212"/>
    </source>
</evidence>
<keyword evidence="3" id="KW-0067">ATP-binding</keyword>
<comment type="subcellular location">
    <subcellularLocation>
        <location evidence="1">Cytoplasm</location>
        <location evidence="1">Cytoskeleton</location>
    </subcellularLocation>
</comment>
<dbReference type="PANTHER" id="PTHR47968:SF75">
    <property type="entry name" value="CENTROMERE-ASSOCIATED PROTEIN E"/>
    <property type="match status" value="1"/>
</dbReference>
<reference evidence="10" key="1">
    <citation type="submission" date="2025-08" db="UniProtKB">
        <authorList>
            <consortium name="RefSeq"/>
        </authorList>
    </citation>
    <scope>IDENTIFICATION</scope>
    <source>
        <tissue evidence="10">Muscle</tissue>
    </source>
</reference>
<keyword evidence="5" id="KW-0505">Motor protein</keyword>
<dbReference type="Pfam" id="PF00225">
    <property type="entry name" value="Kinesin"/>
    <property type="match status" value="1"/>
</dbReference>
<evidence type="ECO:0000259" key="8">
    <source>
        <dbReference type="PROSITE" id="PS50067"/>
    </source>
</evidence>
<dbReference type="Gene3D" id="3.40.850.10">
    <property type="entry name" value="Kinesin motor domain"/>
    <property type="match status" value="1"/>
</dbReference>
<dbReference type="PANTHER" id="PTHR47968">
    <property type="entry name" value="CENTROMERE PROTEIN E"/>
    <property type="match status" value="1"/>
</dbReference>
<keyword evidence="6" id="KW-0963">Cytoplasm</keyword>
<dbReference type="InterPro" id="IPR027417">
    <property type="entry name" value="P-loop_NTPase"/>
</dbReference>
<dbReference type="InterPro" id="IPR036961">
    <property type="entry name" value="Kinesin_motor_dom_sf"/>
</dbReference>
<gene>
    <name evidence="10" type="primary">LOC111089704</name>
</gene>
<feature type="non-terminal residue" evidence="10">
    <location>
        <position position="82"/>
    </location>
</feature>
<evidence type="ECO:0000256" key="1">
    <source>
        <dbReference type="ARBA" id="ARBA00004245"/>
    </source>
</evidence>
<organism evidence="9 10">
    <name type="scientific">Limulus polyphemus</name>
    <name type="common">Atlantic horseshoe crab</name>
    <dbReference type="NCBI Taxonomy" id="6850"/>
    <lineage>
        <taxon>Eukaryota</taxon>
        <taxon>Metazoa</taxon>
        <taxon>Ecdysozoa</taxon>
        <taxon>Arthropoda</taxon>
        <taxon>Chelicerata</taxon>
        <taxon>Merostomata</taxon>
        <taxon>Xiphosura</taxon>
        <taxon>Limulidae</taxon>
        <taxon>Limulus</taxon>
    </lineage>
</organism>
<accession>A0ABM1TR55</accession>
<evidence type="ECO:0000256" key="3">
    <source>
        <dbReference type="ARBA" id="ARBA00022840"/>
    </source>
</evidence>
<dbReference type="PROSITE" id="PS50067">
    <property type="entry name" value="KINESIN_MOTOR_2"/>
    <property type="match status" value="1"/>
</dbReference>
<dbReference type="GeneID" id="111089704"/>
<evidence type="ECO:0000256" key="7">
    <source>
        <dbReference type="PROSITE-ProRule" id="PRU00283"/>
    </source>
</evidence>
<comment type="caution">
    <text evidence="7">Lacks conserved residue(s) required for the propagation of feature annotation.</text>
</comment>
<dbReference type="InterPro" id="IPR001752">
    <property type="entry name" value="Kinesin_motor_dom"/>
</dbReference>
<sequence>MSDCIHVAIRVRPLIQRENRENSNIQWDVKNKNAIFQIDKDGNCVQNVHYVFDRVFHMNETNMDIFQEICSPIIESVMQGFN</sequence>
<dbReference type="RefSeq" id="XP_022258361.1">
    <property type="nucleotide sequence ID" value="XM_022402653.1"/>
</dbReference>
<keyword evidence="4" id="KW-0175">Coiled coil</keyword>
<dbReference type="SUPFAM" id="SSF52540">
    <property type="entry name" value="P-loop containing nucleoside triphosphate hydrolases"/>
    <property type="match status" value="1"/>
</dbReference>
<proteinExistence type="inferred from homology"/>
<evidence type="ECO:0000256" key="2">
    <source>
        <dbReference type="ARBA" id="ARBA00022741"/>
    </source>
</evidence>
<evidence type="ECO:0000313" key="9">
    <source>
        <dbReference type="Proteomes" id="UP000694941"/>
    </source>
</evidence>
<name>A0ABM1TR55_LIMPO</name>
<evidence type="ECO:0000256" key="5">
    <source>
        <dbReference type="ARBA" id="ARBA00023175"/>
    </source>
</evidence>
<feature type="domain" description="Kinesin motor" evidence="8">
    <location>
        <begin position="4"/>
        <end position="82"/>
    </location>
</feature>
<dbReference type="Proteomes" id="UP000694941">
    <property type="component" value="Unplaced"/>
</dbReference>
<keyword evidence="6" id="KW-0206">Cytoskeleton</keyword>
<protein>
    <submittedName>
        <fullName evidence="10">Centromere-associated protein E-like</fullName>
    </submittedName>
</protein>
<keyword evidence="2" id="KW-0547">Nucleotide-binding</keyword>
<comment type="similarity">
    <text evidence="7">Belongs to the TRAFAC class myosin-kinesin ATPase superfamily. Kinesin family.</text>
</comment>
<evidence type="ECO:0000313" key="10">
    <source>
        <dbReference type="RefSeq" id="XP_022258361.1"/>
    </source>
</evidence>